<keyword evidence="1" id="KW-0812">Transmembrane</keyword>
<feature type="transmembrane region" description="Helical" evidence="1">
    <location>
        <begin position="9"/>
        <end position="27"/>
    </location>
</feature>
<sequence length="149" mass="16683">MGDGIFGSFFRPIIAFMINLFGIRGAVHVKDLLNMFSGVMLGFIGAAFIFARTLIRVKINDKVDAAFTLARIQGEAHIKPGIHNNFTMNLRLLMSLMWTALFPNKTVVIRDKTNALFWAWLLLIAMVLFAIFGLLLATHTIAEICQQPN</sequence>
<keyword evidence="3" id="KW-1185">Reference proteome</keyword>
<feature type="transmembrane region" description="Helical" evidence="1">
    <location>
        <begin position="115"/>
        <end position="137"/>
    </location>
</feature>
<name>A0ABY3STZ2_9BACL</name>
<geneLocation type="plasmid" evidence="2 3">
    <name>pYPD9-1</name>
</geneLocation>
<feature type="transmembrane region" description="Helical" evidence="1">
    <location>
        <begin position="33"/>
        <end position="55"/>
    </location>
</feature>
<accession>A0ABY3STZ2</accession>
<proteinExistence type="predicted"/>
<dbReference type="EMBL" id="CP090979">
    <property type="protein sequence ID" value="UJF36606.1"/>
    <property type="molecule type" value="Genomic_DNA"/>
</dbReference>
<evidence type="ECO:0000313" key="3">
    <source>
        <dbReference type="Proteomes" id="UP001649230"/>
    </source>
</evidence>
<evidence type="ECO:0000313" key="2">
    <source>
        <dbReference type="EMBL" id="UJF36606.1"/>
    </source>
</evidence>
<organism evidence="2 3">
    <name type="scientific">Paenibacillus hexagrammi</name>
    <dbReference type="NCBI Taxonomy" id="2908839"/>
    <lineage>
        <taxon>Bacteria</taxon>
        <taxon>Bacillati</taxon>
        <taxon>Bacillota</taxon>
        <taxon>Bacilli</taxon>
        <taxon>Bacillales</taxon>
        <taxon>Paenibacillaceae</taxon>
        <taxon>Paenibacillus</taxon>
    </lineage>
</organism>
<reference evidence="2 3" key="1">
    <citation type="journal article" date="2024" name="Int. J. Syst. Evol. Microbiol.">
        <title>Paenibacillus hexagrammi sp. nov., a novel bacterium isolated from the gut content of Hexagrammos agrammus.</title>
        <authorList>
            <person name="Jung H.K."/>
            <person name="Kim D.G."/>
            <person name="Zin H."/>
            <person name="Park J."/>
            <person name="Jung H."/>
            <person name="Kim Y.O."/>
            <person name="Kong H.J."/>
            <person name="Kim J.W."/>
            <person name="Kim Y.S."/>
        </authorList>
    </citation>
    <scope>NUCLEOTIDE SEQUENCE [LARGE SCALE GENOMIC DNA]</scope>
    <source>
        <strain evidence="2 3">YPD9-1</strain>
    </source>
</reference>
<dbReference type="Proteomes" id="UP001649230">
    <property type="component" value="Plasmid pYPD9-1"/>
</dbReference>
<keyword evidence="1" id="KW-0472">Membrane</keyword>
<dbReference type="RefSeq" id="WP_235123156.1">
    <property type="nucleotide sequence ID" value="NZ_CP090979.1"/>
</dbReference>
<evidence type="ECO:0000256" key="1">
    <source>
        <dbReference type="SAM" id="Phobius"/>
    </source>
</evidence>
<keyword evidence="2" id="KW-0614">Plasmid</keyword>
<gene>
    <name evidence="2" type="ORF">L0M14_30420</name>
</gene>
<keyword evidence="1" id="KW-1133">Transmembrane helix</keyword>
<protein>
    <submittedName>
        <fullName evidence="2">Uncharacterized protein</fullName>
    </submittedName>
</protein>